<evidence type="ECO:0000313" key="2">
    <source>
        <dbReference type="EMBL" id="MBG6287431.1"/>
    </source>
</evidence>
<dbReference type="EMBL" id="CP049140">
    <property type="protein sequence ID" value="QIE85943.1"/>
    <property type="molecule type" value="Genomic_DNA"/>
</dbReference>
<accession>A0A6G6ISL7</accession>
<evidence type="ECO:0000313" key="4">
    <source>
        <dbReference type="Proteomes" id="UP000501063"/>
    </source>
</evidence>
<keyword evidence="5" id="KW-1185">Reference proteome</keyword>
<dbReference type="SUPFAM" id="SSF103196">
    <property type="entry name" value="Roadblock/LC7 domain"/>
    <property type="match status" value="1"/>
</dbReference>
<dbReference type="Proteomes" id="UP000608450">
    <property type="component" value="Unassembled WGS sequence"/>
</dbReference>
<dbReference type="SMART" id="SM00960">
    <property type="entry name" value="Robl_LC7"/>
    <property type="match status" value="1"/>
</dbReference>
<dbReference type="EMBL" id="JADTFC010000014">
    <property type="protein sequence ID" value="MBG6287431.1"/>
    <property type="molecule type" value="Genomic_DNA"/>
</dbReference>
<reference evidence="3 4" key="1">
    <citation type="submission" date="2020-02" db="EMBL/GenBank/DDBJ databases">
        <title>Integrative conjugative elements (ICEs) and plasmids drive adaptation of Pseudomonas nitroreducens strain HBP1 to wastewater environment.</title>
        <authorList>
            <person name="Sentchilo V."/>
            <person name="Carraro N."/>
            <person name="Bertelli C."/>
            <person name="van der Meer J.R."/>
        </authorList>
    </citation>
    <scope>NUCLEOTIDE SEQUENCE [LARGE SCALE GENOMIC DNA]</scope>
    <source>
        <strain evidence="3 4">HBP1</strain>
    </source>
</reference>
<reference evidence="2 5" key="2">
    <citation type="submission" date="2020-11" db="EMBL/GenBank/DDBJ databases">
        <title>Enhanced detection system for hospital associated transmission using whole genome sequencing surveillance.</title>
        <authorList>
            <person name="Harrison L.H."/>
            <person name="Van Tyne D."/>
            <person name="Marsh J.W."/>
            <person name="Griffith M.P."/>
            <person name="Snyder D.J."/>
            <person name="Cooper V.S."/>
            <person name="Mustapha M."/>
        </authorList>
    </citation>
    <scope>NUCLEOTIDE SEQUENCE [LARGE SCALE GENOMIC DNA]</scope>
    <source>
        <strain evidence="2 5">PSA00705</strain>
    </source>
</reference>
<protein>
    <submittedName>
        <fullName evidence="2">Roadblock/LC7 domain-containing protein</fullName>
    </submittedName>
</protein>
<dbReference type="Gene3D" id="3.30.450.30">
    <property type="entry name" value="Dynein light chain 2a, cytoplasmic"/>
    <property type="match status" value="1"/>
</dbReference>
<dbReference type="GeneID" id="300411149"/>
<feature type="domain" description="Roadblock/LAMTOR2" evidence="1">
    <location>
        <begin position="8"/>
        <end position="98"/>
    </location>
</feature>
<evidence type="ECO:0000259" key="1">
    <source>
        <dbReference type="SMART" id="SM00960"/>
    </source>
</evidence>
<dbReference type="InterPro" id="IPR004942">
    <property type="entry name" value="Roadblock/LAMTOR2_dom"/>
</dbReference>
<proteinExistence type="predicted"/>
<evidence type="ECO:0000313" key="3">
    <source>
        <dbReference type="EMBL" id="QIE85943.1"/>
    </source>
</evidence>
<dbReference type="Proteomes" id="UP000501063">
    <property type="component" value="Chromosome"/>
</dbReference>
<organism evidence="3 4">
    <name type="scientific">Pseudomonas nitroreducens</name>
    <dbReference type="NCBI Taxonomy" id="46680"/>
    <lineage>
        <taxon>Bacteria</taxon>
        <taxon>Pseudomonadati</taxon>
        <taxon>Pseudomonadota</taxon>
        <taxon>Gammaproteobacteria</taxon>
        <taxon>Pseudomonadales</taxon>
        <taxon>Pseudomonadaceae</taxon>
        <taxon>Pseudomonas</taxon>
    </lineage>
</organism>
<dbReference type="AlphaFoldDB" id="A0A6G6ISL7"/>
<dbReference type="KEGG" id="pnt:G5B91_06525"/>
<sequence>MSKQSELLAALDRLNKAIPSIKGSLLSTLDGISIVQVINDQAVDPARVAAMSATAIGVGKRISESLKVGSTREISLQASEGRVFIYLVGNKACLSLVTLPDSNTGLIQLEVSDTIEQLNAIL</sequence>
<dbReference type="Pfam" id="PF03259">
    <property type="entry name" value="Robl_LC7"/>
    <property type="match status" value="1"/>
</dbReference>
<dbReference type="RefSeq" id="WP_024767548.1">
    <property type="nucleotide sequence ID" value="NZ_CP049140.1"/>
</dbReference>
<name>A0A6G6ISL7_PSENT</name>
<gene>
    <name evidence="3" type="ORF">G5B91_06525</name>
    <name evidence="2" type="ORF">I5I61_08230</name>
</gene>
<evidence type="ECO:0000313" key="5">
    <source>
        <dbReference type="Proteomes" id="UP000608450"/>
    </source>
</evidence>